<organism evidence="6 7">
    <name type="scientific">Babjeviella inositovora NRRL Y-12698</name>
    <dbReference type="NCBI Taxonomy" id="984486"/>
    <lineage>
        <taxon>Eukaryota</taxon>
        <taxon>Fungi</taxon>
        <taxon>Dikarya</taxon>
        <taxon>Ascomycota</taxon>
        <taxon>Saccharomycotina</taxon>
        <taxon>Pichiomycetes</taxon>
        <taxon>Serinales incertae sedis</taxon>
        <taxon>Babjeviella</taxon>
    </lineage>
</organism>
<dbReference type="AlphaFoldDB" id="A0A1E3QPX4"/>
<gene>
    <name evidence="6" type="ORF">BABINDRAFT_148190</name>
</gene>
<dbReference type="EMBL" id="KV454433">
    <property type="protein sequence ID" value="ODQ79122.1"/>
    <property type="molecule type" value="Genomic_DNA"/>
</dbReference>
<accession>A0A1E3QPX4</accession>
<keyword evidence="4" id="KW-0175">Coiled coil</keyword>
<dbReference type="GO" id="GO:0005634">
    <property type="term" value="C:nucleus"/>
    <property type="evidence" value="ECO:0007669"/>
    <property type="project" value="UniProtKB-SubCell"/>
</dbReference>
<feature type="domain" description="DNA endonuclease activator Ctp1 C-terminal" evidence="5">
    <location>
        <begin position="370"/>
        <end position="401"/>
    </location>
</feature>
<evidence type="ECO:0000259" key="5">
    <source>
        <dbReference type="Pfam" id="PF08573"/>
    </source>
</evidence>
<dbReference type="OrthoDB" id="5801062at2759"/>
<protein>
    <recommendedName>
        <fullName evidence="5">DNA endonuclease activator Ctp1 C-terminal domain-containing protein</fullName>
    </recommendedName>
</protein>
<dbReference type="RefSeq" id="XP_018984450.1">
    <property type="nucleotide sequence ID" value="XM_019127204.1"/>
</dbReference>
<evidence type="ECO:0000256" key="4">
    <source>
        <dbReference type="SAM" id="Coils"/>
    </source>
</evidence>
<reference evidence="7" key="1">
    <citation type="submission" date="2016-05" db="EMBL/GenBank/DDBJ databases">
        <title>Comparative genomics of biotechnologically important yeasts.</title>
        <authorList>
            <consortium name="DOE Joint Genome Institute"/>
            <person name="Riley R."/>
            <person name="Haridas S."/>
            <person name="Wolfe K.H."/>
            <person name="Lopes M.R."/>
            <person name="Hittinger C.T."/>
            <person name="Goker M."/>
            <person name="Salamov A."/>
            <person name="Wisecaver J."/>
            <person name="Long T.M."/>
            <person name="Aerts A.L."/>
            <person name="Barry K."/>
            <person name="Choi C."/>
            <person name="Clum A."/>
            <person name="Coughlan A.Y."/>
            <person name="Deshpande S."/>
            <person name="Douglass A.P."/>
            <person name="Hanson S.J."/>
            <person name="Klenk H.-P."/>
            <person name="Labutti K."/>
            <person name="Lapidus A."/>
            <person name="Lindquist E."/>
            <person name="Lipzen A."/>
            <person name="Meier-Kolthoff J.P."/>
            <person name="Ohm R.A."/>
            <person name="Otillar R.P."/>
            <person name="Pangilinan J."/>
            <person name="Peng Y."/>
            <person name="Rokas A."/>
            <person name="Rosa C.A."/>
            <person name="Scheuner C."/>
            <person name="Sibirny A.A."/>
            <person name="Slot J.C."/>
            <person name="Stielow J.B."/>
            <person name="Sun H."/>
            <person name="Kurtzman C.P."/>
            <person name="Blackwell M."/>
            <person name="Grigoriev I.V."/>
            <person name="Jeffries T.W."/>
        </authorList>
    </citation>
    <scope>NUCLEOTIDE SEQUENCE [LARGE SCALE GENOMIC DNA]</scope>
    <source>
        <strain evidence="7">NRRL Y-12698</strain>
    </source>
</reference>
<feature type="coiled-coil region" evidence="4">
    <location>
        <begin position="18"/>
        <end position="59"/>
    </location>
</feature>
<dbReference type="GeneID" id="30145057"/>
<dbReference type="Pfam" id="PF08573">
    <property type="entry name" value="SAE2"/>
    <property type="match status" value="1"/>
</dbReference>
<keyword evidence="2" id="KW-0227">DNA damage</keyword>
<sequence length="457" mass="51967">MPNYSMEDDFLKLARPWFAKYEQEISKILDENVRLKAENTEMKETLAMFKEENTRLRKETPGDVFQDPKTPLAAIQSRIYKGEPPLPGVLKQSASLVIIPLPALPSNLREPPPSTSQHMSLARAHRVISPKNETDFTLHSDDALTQISENEESLKEGHVGLFHESALSPKLPFFPSSINLAGHEHHSSEYDIATQYSSDVEASAAETEIHDELQVKHESQSQLLFIKPEPDSQLLFSSKRKLSDSLLIEDSQMGFAPLPLPKKATQRDREAENIRLVETKCTLGDDVDLTTNPVALREWILEDFRVNPDENHNVSHAFQFVLRGNAKKQCAHGTDCTSCEHFYKVAGDGLQMNGPRWDAPEEKGRYGPADIVRNTSRHQDRWRRPVSPPGFNDADFASTQQYAQNNAESLRLLKQRTNERLVQAINKGQYIFRQEVLNRVVDSQNFVCDIVRYRKVV</sequence>
<name>A0A1E3QPX4_9ASCO</name>
<keyword evidence="3" id="KW-0539">Nucleus</keyword>
<evidence type="ECO:0000256" key="3">
    <source>
        <dbReference type="ARBA" id="ARBA00023242"/>
    </source>
</evidence>
<keyword evidence="7" id="KW-1185">Reference proteome</keyword>
<dbReference type="InterPro" id="IPR013882">
    <property type="entry name" value="Ctp1_C"/>
</dbReference>
<comment type="subcellular location">
    <subcellularLocation>
        <location evidence="1">Nucleus</location>
    </subcellularLocation>
</comment>
<evidence type="ECO:0000256" key="1">
    <source>
        <dbReference type="ARBA" id="ARBA00004123"/>
    </source>
</evidence>
<evidence type="ECO:0000256" key="2">
    <source>
        <dbReference type="ARBA" id="ARBA00022763"/>
    </source>
</evidence>
<dbReference type="Proteomes" id="UP000094336">
    <property type="component" value="Unassembled WGS sequence"/>
</dbReference>
<dbReference type="STRING" id="984486.A0A1E3QPX4"/>
<evidence type="ECO:0000313" key="6">
    <source>
        <dbReference type="EMBL" id="ODQ79122.1"/>
    </source>
</evidence>
<dbReference type="GO" id="GO:0006281">
    <property type="term" value="P:DNA repair"/>
    <property type="evidence" value="ECO:0007669"/>
    <property type="project" value="InterPro"/>
</dbReference>
<evidence type="ECO:0000313" key="7">
    <source>
        <dbReference type="Proteomes" id="UP000094336"/>
    </source>
</evidence>
<proteinExistence type="predicted"/>